<dbReference type="AlphaFoldDB" id="A0AAD7EV88"/>
<sequence>MPSEAVCQKCSPPRAQPVNGALPIEEEVPEYEYGSVPEETDEVADRPTYARSPPGQCRGLRLRLVVRHLRRTGCGPQARLQLVLLCELLACGLFSVAAMVPWMRLSSPGGVFGDARAE</sequence>
<dbReference type="EMBL" id="JARIHO010000014">
    <property type="protein sequence ID" value="KAJ7350935.1"/>
    <property type="molecule type" value="Genomic_DNA"/>
</dbReference>
<proteinExistence type="predicted"/>
<keyword evidence="1" id="KW-0472">Membrane</keyword>
<evidence type="ECO:0000256" key="1">
    <source>
        <dbReference type="SAM" id="Phobius"/>
    </source>
</evidence>
<protein>
    <submittedName>
        <fullName evidence="2">Uncharacterized protein</fullName>
    </submittedName>
</protein>
<evidence type="ECO:0000313" key="3">
    <source>
        <dbReference type="Proteomes" id="UP001218218"/>
    </source>
</evidence>
<organism evidence="2 3">
    <name type="scientific">Mycena albidolilacea</name>
    <dbReference type="NCBI Taxonomy" id="1033008"/>
    <lineage>
        <taxon>Eukaryota</taxon>
        <taxon>Fungi</taxon>
        <taxon>Dikarya</taxon>
        <taxon>Basidiomycota</taxon>
        <taxon>Agaricomycotina</taxon>
        <taxon>Agaricomycetes</taxon>
        <taxon>Agaricomycetidae</taxon>
        <taxon>Agaricales</taxon>
        <taxon>Marasmiineae</taxon>
        <taxon>Mycenaceae</taxon>
        <taxon>Mycena</taxon>
    </lineage>
</organism>
<feature type="transmembrane region" description="Helical" evidence="1">
    <location>
        <begin position="80"/>
        <end position="103"/>
    </location>
</feature>
<keyword evidence="3" id="KW-1185">Reference proteome</keyword>
<gene>
    <name evidence="2" type="ORF">DFH08DRAFT_958543</name>
</gene>
<dbReference type="Proteomes" id="UP001218218">
    <property type="component" value="Unassembled WGS sequence"/>
</dbReference>
<accession>A0AAD7EV88</accession>
<comment type="caution">
    <text evidence="2">The sequence shown here is derived from an EMBL/GenBank/DDBJ whole genome shotgun (WGS) entry which is preliminary data.</text>
</comment>
<name>A0AAD7EV88_9AGAR</name>
<keyword evidence="1" id="KW-1133">Transmembrane helix</keyword>
<keyword evidence="1" id="KW-0812">Transmembrane</keyword>
<evidence type="ECO:0000313" key="2">
    <source>
        <dbReference type="EMBL" id="KAJ7350935.1"/>
    </source>
</evidence>
<reference evidence="2" key="1">
    <citation type="submission" date="2023-03" db="EMBL/GenBank/DDBJ databases">
        <title>Massive genome expansion in bonnet fungi (Mycena s.s.) driven by repeated elements and novel gene families across ecological guilds.</title>
        <authorList>
            <consortium name="Lawrence Berkeley National Laboratory"/>
            <person name="Harder C.B."/>
            <person name="Miyauchi S."/>
            <person name="Viragh M."/>
            <person name="Kuo A."/>
            <person name="Thoen E."/>
            <person name="Andreopoulos B."/>
            <person name="Lu D."/>
            <person name="Skrede I."/>
            <person name="Drula E."/>
            <person name="Henrissat B."/>
            <person name="Morin E."/>
            <person name="Kohler A."/>
            <person name="Barry K."/>
            <person name="LaButti K."/>
            <person name="Morin E."/>
            <person name="Salamov A."/>
            <person name="Lipzen A."/>
            <person name="Mereny Z."/>
            <person name="Hegedus B."/>
            <person name="Baldrian P."/>
            <person name="Stursova M."/>
            <person name="Weitz H."/>
            <person name="Taylor A."/>
            <person name="Grigoriev I.V."/>
            <person name="Nagy L.G."/>
            <person name="Martin F."/>
            <person name="Kauserud H."/>
        </authorList>
    </citation>
    <scope>NUCLEOTIDE SEQUENCE</scope>
    <source>
        <strain evidence="2">CBHHK002</strain>
    </source>
</reference>